<evidence type="ECO:0000313" key="1">
    <source>
        <dbReference type="EMBL" id="CAB4803324.1"/>
    </source>
</evidence>
<protein>
    <submittedName>
        <fullName evidence="1">Unannotated protein</fullName>
    </submittedName>
</protein>
<sequence>MSTLVCFHAHPDDESIATGGSIARAAAEGHRVVLVMGTDGRHGETPADLVEGESLQDRRKAETERSAEVLGVKKVYWLGYHDSGMTGWPQNNEPNSFIGADVETAAQELAKILQDEQADVFTCYDWHGGYGHPDHIQVHRVGHRAADIAITNGQKIRVLESTMNRTRIAQMLEQLGGGDFDPEAPADDGNPFGTLEDEITMAVDVGEFVQVKRSSIMCHASQVTDSSMFLQMPPEAFAIAFGEEFFIEVNQLGGAPRGWFM</sequence>
<dbReference type="AlphaFoldDB" id="A0A6J6Y5N7"/>
<dbReference type="EMBL" id="CAFAAL010000056">
    <property type="protein sequence ID" value="CAB4803324.1"/>
    <property type="molecule type" value="Genomic_DNA"/>
</dbReference>
<dbReference type="PANTHER" id="PTHR12993">
    <property type="entry name" value="N-ACETYLGLUCOSAMINYL-PHOSPHATIDYLINOSITOL DE-N-ACETYLASE-RELATED"/>
    <property type="match status" value="1"/>
</dbReference>
<dbReference type="InterPro" id="IPR024078">
    <property type="entry name" value="LmbE-like_dom_sf"/>
</dbReference>
<name>A0A6J6Y5N7_9ZZZZ</name>
<dbReference type="SUPFAM" id="SSF102588">
    <property type="entry name" value="LmbE-like"/>
    <property type="match status" value="1"/>
</dbReference>
<accession>A0A6J6Y5N7</accession>
<organism evidence="1">
    <name type="scientific">freshwater metagenome</name>
    <dbReference type="NCBI Taxonomy" id="449393"/>
    <lineage>
        <taxon>unclassified sequences</taxon>
        <taxon>metagenomes</taxon>
        <taxon>ecological metagenomes</taxon>
    </lineage>
</organism>
<dbReference type="GO" id="GO:0016811">
    <property type="term" value="F:hydrolase activity, acting on carbon-nitrogen (but not peptide) bonds, in linear amides"/>
    <property type="evidence" value="ECO:0007669"/>
    <property type="project" value="TreeGrafter"/>
</dbReference>
<dbReference type="Gene3D" id="3.40.50.10320">
    <property type="entry name" value="LmbE-like"/>
    <property type="match status" value="1"/>
</dbReference>
<reference evidence="1" key="1">
    <citation type="submission" date="2020-05" db="EMBL/GenBank/DDBJ databases">
        <authorList>
            <person name="Chiriac C."/>
            <person name="Salcher M."/>
            <person name="Ghai R."/>
            <person name="Kavagutti S V."/>
        </authorList>
    </citation>
    <scope>NUCLEOTIDE SEQUENCE</scope>
</reference>
<dbReference type="InterPro" id="IPR003737">
    <property type="entry name" value="GlcNAc_PI_deacetylase-related"/>
</dbReference>
<dbReference type="PANTHER" id="PTHR12993:SF11">
    <property type="entry name" value="N-ACETYLGLUCOSAMINYL-PHOSPHATIDYLINOSITOL DE-N-ACETYLASE"/>
    <property type="match status" value="1"/>
</dbReference>
<gene>
    <name evidence="1" type="ORF">UFOPK3004_00798</name>
</gene>
<proteinExistence type="predicted"/>
<dbReference type="Pfam" id="PF02585">
    <property type="entry name" value="PIG-L"/>
    <property type="match status" value="1"/>
</dbReference>